<dbReference type="InterPro" id="IPR050595">
    <property type="entry name" value="Bact_response_regulator"/>
</dbReference>
<name>A0ABT1CBX2_9HYPH</name>
<feature type="modified residue" description="4-aspartylphosphate" evidence="2">
    <location>
        <position position="39"/>
    </location>
</feature>
<organism evidence="4 5">
    <name type="scientific">Mesorhizobium liriopis</name>
    <dbReference type="NCBI Taxonomy" id="2953882"/>
    <lineage>
        <taxon>Bacteria</taxon>
        <taxon>Pseudomonadati</taxon>
        <taxon>Pseudomonadota</taxon>
        <taxon>Alphaproteobacteria</taxon>
        <taxon>Hyphomicrobiales</taxon>
        <taxon>Phyllobacteriaceae</taxon>
        <taxon>Mesorhizobium</taxon>
    </lineage>
</organism>
<dbReference type="InterPro" id="IPR011006">
    <property type="entry name" value="CheY-like_superfamily"/>
</dbReference>
<evidence type="ECO:0000259" key="3">
    <source>
        <dbReference type="PROSITE" id="PS50110"/>
    </source>
</evidence>
<dbReference type="Gene3D" id="3.40.50.2300">
    <property type="match status" value="1"/>
</dbReference>
<feature type="domain" description="Response regulatory" evidence="3">
    <location>
        <begin position="1"/>
        <end position="102"/>
    </location>
</feature>
<comment type="caution">
    <text evidence="4">The sequence shown here is derived from an EMBL/GenBank/DDBJ whole genome shotgun (WGS) entry which is preliminary data.</text>
</comment>
<dbReference type="PROSITE" id="PS50110">
    <property type="entry name" value="RESPONSE_REGULATORY"/>
    <property type="match status" value="1"/>
</dbReference>
<dbReference type="PANTHER" id="PTHR44591:SF18">
    <property type="entry name" value="REGULATORY PROTEIN"/>
    <property type="match status" value="1"/>
</dbReference>
<evidence type="ECO:0000256" key="2">
    <source>
        <dbReference type="PROSITE-ProRule" id="PRU00169"/>
    </source>
</evidence>
<gene>
    <name evidence="4" type="ORF">NGM99_21325</name>
</gene>
<dbReference type="InterPro" id="IPR001789">
    <property type="entry name" value="Sig_transdc_resp-reg_receiver"/>
</dbReference>
<proteinExistence type="predicted"/>
<evidence type="ECO:0000256" key="1">
    <source>
        <dbReference type="ARBA" id="ARBA00022553"/>
    </source>
</evidence>
<dbReference type="Proteomes" id="UP001205906">
    <property type="component" value="Unassembled WGS sequence"/>
</dbReference>
<reference evidence="4 5" key="1">
    <citation type="submission" date="2022-06" db="EMBL/GenBank/DDBJ databases">
        <title>Mesorhizobium sp. strain RP14 Genome sequencing and assembly.</title>
        <authorList>
            <person name="Kim I."/>
        </authorList>
    </citation>
    <scope>NUCLEOTIDE SEQUENCE [LARGE SCALE GENOMIC DNA]</scope>
    <source>
        <strain evidence="5">RP14(2022)</strain>
    </source>
</reference>
<keyword evidence="5" id="KW-1185">Reference proteome</keyword>
<sequence>MMAMDMVEDAGYEVIAVGDATEAIRILETRLDIRVVFTDIDMPRGLDGIKLAAAIRDRWPPIEIIITSGKAWMAQQELPARATFFPKPYRREKVVAEINRMAAVPLM</sequence>
<evidence type="ECO:0000313" key="5">
    <source>
        <dbReference type="Proteomes" id="UP001205906"/>
    </source>
</evidence>
<evidence type="ECO:0000313" key="4">
    <source>
        <dbReference type="EMBL" id="MCO6052335.1"/>
    </source>
</evidence>
<dbReference type="SUPFAM" id="SSF52172">
    <property type="entry name" value="CheY-like"/>
    <property type="match status" value="1"/>
</dbReference>
<dbReference type="PANTHER" id="PTHR44591">
    <property type="entry name" value="STRESS RESPONSE REGULATOR PROTEIN 1"/>
    <property type="match status" value="1"/>
</dbReference>
<dbReference type="Pfam" id="PF00072">
    <property type="entry name" value="Response_reg"/>
    <property type="match status" value="1"/>
</dbReference>
<protein>
    <submittedName>
        <fullName evidence="4">Response regulator</fullName>
    </submittedName>
</protein>
<dbReference type="EMBL" id="JAMXQS010000015">
    <property type="protein sequence ID" value="MCO6052335.1"/>
    <property type="molecule type" value="Genomic_DNA"/>
</dbReference>
<keyword evidence="1 2" id="KW-0597">Phosphoprotein</keyword>
<dbReference type="SMART" id="SM00448">
    <property type="entry name" value="REC"/>
    <property type="match status" value="1"/>
</dbReference>
<accession>A0ABT1CBX2</accession>